<feature type="transmembrane region" description="Helical" evidence="1">
    <location>
        <begin position="229"/>
        <end position="248"/>
    </location>
</feature>
<feature type="transmembrane region" description="Helical" evidence="1">
    <location>
        <begin position="175"/>
        <end position="195"/>
    </location>
</feature>
<feature type="transmembrane region" description="Helical" evidence="1">
    <location>
        <begin position="200"/>
        <end position="217"/>
    </location>
</feature>
<proteinExistence type="predicted"/>
<dbReference type="OrthoDB" id="529510at2759"/>
<gene>
    <name evidence="2" type="ORF">GPECTOR_33g631</name>
</gene>
<dbReference type="Proteomes" id="UP000075714">
    <property type="component" value="Unassembled WGS sequence"/>
</dbReference>
<keyword evidence="1" id="KW-1133">Transmembrane helix</keyword>
<organism evidence="2 3">
    <name type="scientific">Gonium pectorale</name>
    <name type="common">Green alga</name>
    <dbReference type="NCBI Taxonomy" id="33097"/>
    <lineage>
        <taxon>Eukaryota</taxon>
        <taxon>Viridiplantae</taxon>
        <taxon>Chlorophyta</taxon>
        <taxon>core chlorophytes</taxon>
        <taxon>Chlorophyceae</taxon>
        <taxon>CS clade</taxon>
        <taxon>Chlamydomonadales</taxon>
        <taxon>Volvocaceae</taxon>
        <taxon>Gonium</taxon>
    </lineage>
</organism>
<evidence type="ECO:0000313" key="2">
    <source>
        <dbReference type="EMBL" id="KXZ47749.1"/>
    </source>
</evidence>
<feature type="transmembrane region" description="Helical" evidence="1">
    <location>
        <begin position="137"/>
        <end position="155"/>
    </location>
</feature>
<keyword evidence="3" id="KW-1185">Reference proteome</keyword>
<evidence type="ECO:0000256" key="1">
    <source>
        <dbReference type="SAM" id="Phobius"/>
    </source>
</evidence>
<keyword evidence="1" id="KW-0472">Membrane</keyword>
<evidence type="ECO:0000313" key="3">
    <source>
        <dbReference type="Proteomes" id="UP000075714"/>
    </source>
</evidence>
<name>A0A150GD39_GONPE</name>
<accession>A0A150GD39</accession>
<feature type="transmembrane region" description="Helical" evidence="1">
    <location>
        <begin position="97"/>
        <end position="117"/>
    </location>
</feature>
<feature type="transmembrane region" description="Helical" evidence="1">
    <location>
        <begin position="33"/>
        <end position="51"/>
    </location>
</feature>
<reference evidence="3" key="1">
    <citation type="journal article" date="2016" name="Nat. Commun.">
        <title>The Gonium pectorale genome demonstrates co-option of cell cycle regulation during the evolution of multicellularity.</title>
        <authorList>
            <person name="Hanschen E.R."/>
            <person name="Marriage T.N."/>
            <person name="Ferris P.J."/>
            <person name="Hamaji T."/>
            <person name="Toyoda A."/>
            <person name="Fujiyama A."/>
            <person name="Neme R."/>
            <person name="Noguchi H."/>
            <person name="Minakuchi Y."/>
            <person name="Suzuki M."/>
            <person name="Kawai-Toyooka H."/>
            <person name="Smith D.R."/>
            <person name="Sparks H."/>
            <person name="Anderson J."/>
            <person name="Bakaric R."/>
            <person name="Luria V."/>
            <person name="Karger A."/>
            <person name="Kirschner M.W."/>
            <person name="Durand P.M."/>
            <person name="Michod R.E."/>
            <person name="Nozaki H."/>
            <person name="Olson B.J."/>
        </authorList>
    </citation>
    <scope>NUCLEOTIDE SEQUENCE [LARGE SCALE GENOMIC DNA]</scope>
    <source>
        <strain evidence="3">NIES-2863</strain>
    </source>
</reference>
<keyword evidence="1" id="KW-0812">Transmembrane</keyword>
<sequence>MFCINVLVNSEAVWPGVRTIDRSYGPMVTPAGWAYYIRDLVLFLWGLAVAAQNLVEHKGWKDGMLGAVGHSWQILWYADSIWLVLHVSGNPTGLALAPLFSLSALLASVGTQLRLAVESRELQRQLQADGHEGAPPLAYLLFVAPTSLASGWLLLLHCHAVTVALQVLTGSQQAAATAGCICLVLCSCMALPLLLRFRDVLFGLGFTFSVGSVWVSGFSADDDYRPDQLVAFFCALVIGLLTYCIAAGPQPQPAPVMGGGAGGASGLH</sequence>
<dbReference type="AlphaFoldDB" id="A0A150GD39"/>
<protein>
    <submittedName>
        <fullName evidence="2">Uncharacterized protein</fullName>
    </submittedName>
</protein>
<dbReference type="EMBL" id="LSYV01000034">
    <property type="protein sequence ID" value="KXZ47749.1"/>
    <property type="molecule type" value="Genomic_DNA"/>
</dbReference>
<comment type="caution">
    <text evidence="2">The sequence shown here is derived from an EMBL/GenBank/DDBJ whole genome shotgun (WGS) entry which is preliminary data.</text>
</comment>